<reference evidence="1" key="1">
    <citation type="journal article" date="2023" name="G3 (Bethesda)">
        <title>A reference genome for the long-term kleptoplast-retaining sea slug Elysia crispata morphotype clarki.</title>
        <authorList>
            <person name="Eastman K.E."/>
            <person name="Pendleton A.L."/>
            <person name="Shaikh M.A."/>
            <person name="Suttiyut T."/>
            <person name="Ogas R."/>
            <person name="Tomko P."/>
            <person name="Gavelis G."/>
            <person name="Widhalm J.R."/>
            <person name="Wisecaver J.H."/>
        </authorList>
    </citation>
    <scope>NUCLEOTIDE SEQUENCE</scope>
    <source>
        <strain evidence="1">ECLA1</strain>
    </source>
</reference>
<comment type="caution">
    <text evidence="1">The sequence shown here is derived from an EMBL/GenBank/DDBJ whole genome shotgun (WGS) entry which is preliminary data.</text>
</comment>
<evidence type="ECO:0000313" key="1">
    <source>
        <dbReference type="EMBL" id="KAK3747066.1"/>
    </source>
</evidence>
<dbReference type="EMBL" id="JAWDGP010006108">
    <property type="protein sequence ID" value="KAK3747066.1"/>
    <property type="molecule type" value="Genomic_DNA"/>
</dbReference>
<name>A0AAE0YIZ2_9GAST</name>
<protein>
    <submittedName>
        <fullName evidence="1">Uncharacterized protein</fullName>
    </submittedName>
</protein>
<accession>A0AAE0YIZ2</accession>
<organism evidence="1 2">
    <name type="scientific">Elysia crispata</name>
    <name type="common">lettuce slug</name>
    <dbReference type="NCBI Taxonomy" id="231223"/>
    <lineage>
        <taxon>Eukaryota</taxon>
        <taxon>Metazoa</taxon>
        <taxon>Spiralia</taxon>
        <taxon>Lophotrochozoa</taxon>
        <taxon>Mollusca</taxon>
        <taxon>Gastropoda</taxon>
        <taxon>Heterobranchia</taxon>
        <taxon>Euthyneura</taxon>
        <taxon>Panpulmonata</taxon>
        <taxon>Sacoglossa</taxon>
        <taxon>Placobranchoidea</taxon>
        <taxon>Plakobranchidae</taxon>
        <taxon>Elysia</taxon>
    </lineage>
</organism>
<sequence length="112" mass="12107">MGCEQNPGVPHLLARWVCVCGGKGRSPPVATHPSPVSDLLARVSVSLPARHRLSPESITIFTRVYGYLSQSLSDSVQSKCSVTVFRASVQIEMKHESPGVDKQNSFLGNKTT</sequence>
<gene>
    <name evidence="1" type="ORF">RRG08_046453</name>
</gene>
<dbReference type="Proteomes" id="UP001283361">
    <property type="component" value="Unassembled WGS sequence"/>
</dbReference>
<proteinExistence type="predicted"/>
<keyword evidence="2" id="KW-1185">Reference proteome</keyword>
<dbReference type="AlphaFoldDB" id="A0AAE0YIZ2"/>
<evidence type="ECO:0000313" key="2">
    <source>
        <dbReference type="Proteomes" id="UP001283361"/>
    </source>
</evidence>